<name>A0A2I6S9C2_9RHOO</name>
<keyword evidence="4" id="KW-0800">Toxin</keyword>
<dbReference type="InterPro" id="IPR001343">
    <property type="entry name" value="Hemolysn_Ca-bd"/>
</dbReference>
<dbReference type="PROSITE" id="PS00330">
    <property type="entry name" value="HEMOLYSIN_CALCIUM"/>
    <property type="match status" value="8"/>
</dbReference>
<dbReference type="InterPro" id="IPR010566">
    <property type="entry name" value="Haemolys_ca-bd"/>
</dbReference>
<feature type="domain" description="Haemolysin-type calcium binding-related" evidence="10">
    <location>
        <begin position="448"/>
        <end position="488"/>
    </location>
</feature>
<evidence type="ECO:0000256" key="2">
    <source>
        <dbReference type="ARBA" id="ARBA00004613"/>
    </source>
</evidence>
<gene>
    <name evidence="11" type="ORF">C0099_13545</name>
</gene>
<evidence type="ECO:0000256" key="6">
    <source>
        <dbReference type="ARBA" id="ARBA00022837"/>
    </source>
</evidence>
<dbReference type="KEGG" id="atw:C0099_13545"/>
<dbReference type="Pfam" id="PF06594">
    <property type="entry name" value="HCBP_related"/>
    <property type="match status" value="2"/>
</dbReference>
<dbReference type="GO" id="GO:0005576">
    <property type="term" value="C:extracellular region"/>
    <property type="evidence" value="ECO:0007669"/>
    <property type="project" value="UniProtKB-SubCell"/>
</dbReference>
<evidence type="ECO:0000256" key="5">
    <source>
        <dbReference type="ARBA" id="ARBA00022737"/>
    </source>
</evidence>
<proteinExistence type="predicted"/>
<keyword evidence="6" id="KW-0106">Calcium</keyword>
<sequence length="868" mass="91832">MARAFSLRTALNAKGDLVMLLDAENPISQVTEPLRVTHSDGLVSEIRATRVGVATKDLMFASASGSVLSGGHDADRLYGGAGDDVLNGGTGADRLVGGAGNDWLGFHAAGLGNESLDERRSTGNVYDGGTGNDRISGSVGDDRYLYRRGDGQDFIQTQGGVDELRLIARVEHGVPDLLESDVSFHKVGLDLQVRILGSYEGITIMGWFDPQTTSKRLGTVSLGLTEDTQAGDRVWTEAEITALFDDADGPVPTMEGTESGETLQAPSAQATTIYGHGGNDILRGSNEADVLYGGEGDDTLSGYAGDDILSGQTGNDTLYGGDGDDYLMGGEGNDVLDGGRGRDFLFGGAGNDVLGGVPGSHDAGYYRTSYAPTGYQDPGAGNVYEGGTGNDTLRGTSRADLYLFNLGDGHDTIEEIEVTGQPGGQEDILRFGPNIDPADIRVRRSGTDLMLEHANGTDGITLKNWYTTVGSSKNQVERIEFADGTVWTNLQLTEWGLTLHGTEGNDTISGIGAHAFSDEFHGGAGDDRLRGYAGDDLLFGGTGNDILVGGDGEDELHGGEGNDTLDGGRGQDYLYGGAGHDTLGGVPGSHDAGDYRTSYAPTGYQDPGAGNVYEGGTGNDTLRGTSRADLYLFNLGDGHDTIEEIEVTGQPNGQEDILRFGPNIDPADLTVRRISNDLVFEHANGTDGVTFKQWFSPNNGRQVERVEFEAAPGTVWRNLDLSLLALEVHGTESGESISGVNHYSNTLHGEGGNDTLHGGNLADELFGGTGNDTLYGNLGDDIYNFLYGDGHDTVLDTGGSADRVMFHEIESAMANFFRDGDDLTVEVGAGQAVTLRKHFSDTSKFIEYLQFSDVTLTGEQAQQLAVYR</sequence>
<organism evidence="11 12">
    <name type="scientific">Pseudazoarcus pumilus</name>
    <dbReference type="NCBI Taxonomy" id="2067960"/>
    <lineage>
        <taxon>Bacteria</taxon>
        <taxon>Pseudomonadati</taxon>
        <taxon>Pseudomonadota</taxon>
        <taxon>Betaproteobacteria</taxon>
        <taxon>Rhodocyclales</taxon>
        <taxon>Zoogloeaceae</taxon>
        <taxon>Pseudazoarcus</taxon>
    </lineage>
</organism>
<comment type="subcellular location">
    <subcellularLocation>
        <location evidence="1">Membrane</location>
    </subcellularLocation>
    <subcellularLocation>
        <location evidence="2">Secreted</location>
    </subcellularLocation>
</comment>
<protein>
    <recommendedName>
        <fullName evidence="10">Haemolysin-type calcium binding-related domain-containing protein</fullName>
    </recommendedName>
</protein>
<dbReference type="SUPFAM" id="SSF51120">
    <property type="entry name" value="beta-Roll"/>
    <property type="match status" value="4"/>
</dbReference>
<dbReference type="GO" id="GO:0005509">
    <property type="term" value="F:calcium ion binding"/>
    <property type="evidence" value="ECO:0007669"/>
    <property type="project" value="InterPro"/>
</dbReference>
<evidence type="ECO:0000313" key="12">
    <source>
        <dbReference type="Proteomes" id="UP000242205"/>
    </source>
</evidence>
<dbReference type="InterPro" id="IPR011049">
    <property type="entry name" value="Serralysin-like_metalloprot_C"/>
</dbReference>
<evidence type="ECO:0000259" key="10">
    <source>
        <dbReference type="Pfam" id="PF06594"/>
    </source>
</evidence>
<evidence type="ECO:0000256" key="4">
    <source>
        <dbReference type="ARBA" id="ARBA00022656"/>
    </source>
</evidence>
<evidence type="ECO:0000256" key="9">
    <source>
        <dbReference type="SAM" id="MobiDB-lite"/>
    </source>
</evidence>
<keyword evidence="8" id="KW-0472">Membrane</keyword>
<keyword evidence="12" id="KW-1185">Reference proteome</keyword>
<evidence type="ECO:0000313" key="11">
    <source>
        <dbReference type="EMBL" id="AUN95863.1"/>
    </source>
</evidence>
<dbReference type="Proteomes" id="UP000242205">
    <property type="component" value="Chromosome"/>
</dbReference>
<evidence type="ECO:0000256" key="8">
    <source>
        <dbReference type="ARBA" id="ARBA00023136"/>
    </source>
</evidence>
<reference evidence="11 12" key="1">
    <citation type="submission" date="2018-01" db="EMBL/GenBank/DDBJ databases">
        <authorList>
            <person name="Fu G.-Y."/>
        </authorList>
    </citation>
    <scope>NUCLEOTIDE SEQUENCE [LARGE SCALE GENOMIC DNA]</scope>
    <source>
        <strain evidence="11 12">SY39</strain>
    </source>
</reference>
<keyword evidence="3" id="KW-0964">Secreted</keyword>
<dbReference type="PRINTS" id="PR00313">
    <property type="entry name" value="CABNDNGRPT"/>
</dbReference>
<dbReference type="PANTHER" id="PTHR38340:SF1">
    <property type="entry name" value="S-LAYER PROTEIN"/>
    <property type="match status" value="1"/>
</dbReference>
<dbReference type="GO" id="GO:0016020">
    <property type="term" value="C:membrane"/>
    <property type="evidence" value="ECO:0007669"/>
    <property type="project" value="UniProtKB-SubCell"/>
</dbReference>
<feature type="region of interest" description="Disordered" evidence="9">
    <location>
        <begin position="550"/>
        <end position="601"/>
    </location>
</feature>
<dbReference type="EMBL" id="CP025682">
    <property type="protein sequence ID" value="AUN95863.1"/>
    <property type="molecule type" value="Genomic_DNA"/>
</dbReference>
<accession>A0A2I6S9C2</accession>
<dbReference type="PANTHER" id="PTHR38340">
    <property type="entry name" value="S-LAYER PROTEIN"/>
    <property type="match status" value="1"/>
</dbReference>
<dbReference type="InterPro" id="IPR018511">
    <property type="entry name" value="Hemolysin-typ_Ca-bd_CS"/>
</dbReference>
<dbReference type="InterPro" id="IPR003995">
    <property type="entry name" value="RTX_toxin_determinant-A"/>
</dbReference>
<dbReference type="InterPro" id="IPR050557">
    <property type="entry name" value="RTX_toxin/Mannuronan_C5-epim"/>
</dbReference>
<keyword evidence="7" id="KW-0843">Virulence</keyword>
<dbReference type="Gene3D" id="2.150.10.10">
    <property type="entry name" value="Serralysin-like metalloprotease, C-terminal"/>
    <property type="match status" value="6"/>
</dbReference>
<dbReference type="PRINTS" id="PR01488">
    <property type="entry name" value="RTXTOXINA"/>
</dbReference>
<feature type="domain" description="Haemolysin-type calcium binding-related" evidence="10">
    <location>
        <begin position="677"/>
        <end position="716"/>
    </location>
</feature>
<evidence type="ECO:0000256" key="7">
    <source>
        <dbReference type="ARBA" id="ARBA00023026"/>
    </source>
</evidence>
<evidence type="ECO:0000256" key="3">
    <source>
        <dbReference type="ARBA" id="ARBA00022525"/>
    </source>
</evidence>
<dbReference type="AlphaFoldDB" id="A0A2I6S9C2"/>
<dbReference type="GO" id="GO:0090729">
    <property type="term" value="F:toxin activity"/>
    <property type="evidence" value="ECO:0007669"/>
    <property type="project" value="UniProtKB-KW"/>
</dbReference>
<evidence type="ECO:0000256" key="1">
    <source>
        <dbReference type="ARBA" id="ARBA00004370"/>
    </source>
</evidence>
<keyword evidence="5" id="KW-0677">Repeat</keyword>
<dbReference type="Pfam" id="PF00353">
    <property type="entry name" value="HemolysinCabind"/>
    <property type="match status" value="8"/>
</dbReference>